<dbReference type="GO" id="GO:0000460">
    <property type="term" value="P:maturation of 5.8S rRNA"/>
    <property type="evidence" value="ECO:0007669"/>
    <property type="project" value="TreeGrafter"/>
</dbReference>
<evidence type="ECO:0000256" key="7">
    <source>
        <dbReference type="SAM" id="MobiDB-lite"/>
    </source>
</evidence>
<keyword evidence="6" id="KW-0963">Cytoplasm</keyword>
<evidence type="ECO:0000256" key="6">
    <source>
        <dbReference type="RuleBase" id="RU368003"/>
    </source>
</evidence>
<evidence type="ECO:0000256" key="1">
    <source>
        <dbReference type="ARBA" id="ARBA00004123"/>
    </source>
</evidence>
<dbReference type="GO" id="GO:0003723">
    <property type="term" value="F:RNA binding"/>
    <property type="evidence" value="ECO:0007669"/>
    <property type="project" value="UniProtKB-UniRule"/>
</dbReference>
<name>A0A7N0TAA8_KALFE</name>
<dbReference type="OMA" id="QRENMRN"/>
<dbReference type="InterPro" id="IPR011082">
    <property type="entry name" value="Exosome-assoc_fac/DNA_repair"/>
</dbReference>
<dbReference type="Pfam" id="PF04000">
    <property type="entry name" value="Sas10_Utp3"/>
    <property type="match status" value="1"/>
</dbReference>
<dbReference type="GO" id="GO:0000178">
    <property type="term" value="C:exosome (RNase complex)"/>
    <property type="evidence" value="ECO:0007669"/>
    <property type="project" value="TreeGrafter"/>
</dbReference>
<dbReference type="GO" id="GO:0005737">
    <property type="term" value="C:cytoplasm"/>
    <property type="evidence" value="ECO:0007669"/>
    <property type="project" value="UniProtKB-SubCell"/>
</dbReference>
<evidence type="ECO:0000256" key="3">
    <source>
        <dbReference type="ARBA" id="ARBA00022552"/>
    </source>
</evidence>
<dbReference type="EnsemblPlants" id="Kaladp0029s0129.1.v1.1">
    <property type="protein sequence ID" value="Kaladp0029s0129.1.v1.1"/>
    <property type="gene ID" value="Kaladp0029s0129.v1.1"/>
</dbReference>
<keyword evidence="4 6" id="KW-0694">RNA-binding</keyword>
<dbReference type="GO" id="GO:0005730">
    <property type="term" value="C:nucleolus"/>
    <property type="evidence" value="ECO:0007669"/>
    <property type="project" value="UniProtKB-SubCell"/>
</dbReference>
<dbReference type="PANTHER" id="PTHR15341">
    <property type="entry name" value="SUN-COR STEROID HORMONE RECEPTOR CO-REPRESSOR"/>
    <property type="match status" value="1"/>
</dbReference>
<dbReference type="EnsemblPlants" id="Kaladp0029s0129.2.v1.1">
    <property type="protein sequence ID" value="Kaladp0029s0129.2.v1.1"/>
    <property type="gene ID" value="Kaladp0029s0129.v1.1"/>
</dbReference>
<sequence>MAGEEGTDSAPFVPDAVVEVMQSTAQNVKELEAHVLEFLSLAEPDVLAELPPLQRAQSLLLLAKATLALFTVRLRCTGVHPDDHAVKSEIERLSWYEDKLERFMDLNKAPLRPSTTLNYRAATRFIEHSLPDLTSDQKQSMRDISRGVGQKIGYQDRGARKRMKYQSSGNQSVQAAAKDFLEKAARELLGDNNGGVKGPLCNANLDEDDMKAV</sequence>
<dbReference type="Proteomes" id="UP000594263">
    <property type="component" value="Unplaced"/>
</dbReference>
<comment type="subunit">
    <text evidence="6">Monomer and homodimer.</text>
</comment>
<organism evidence="8 9">
    <name type="scientific">Kalanchoe fedtschenkoi</name>
    <name type="common">Lavender scallops</name>
    <name type="synonym">South American air plant</name>
    <dbReference type="NCBI Taxonomy" id="63787"/>
    <lineage>
        <taxon>Eukaryota</taxon>
        <taxon>Viridiplantae</taxon>
        <taxon>Streptophyta</taxon>
        <taxon>Embryophyta</taxon>
        <taxon>Tracheophyta</taxon>
        <taxon>Spermatophyta</taxon>
        <taxon>Magnoliopsida</taxon>
        <taxon>eudicotyledons</taxon>
        <taxon>Gunneridae</taxon>
        <taxon>Pentapetalae</taxon>
        <taxon>Saxifragales</taxon>
        <taxon>Crassulaceae</taxon>
        <taxon>Kalanchoe</taxon>
    </lineage>
</organism>
<keyword evidence="3 6" id="KW-0698">rRNA processing</keyword>
<dbReference type="InterPro" id="IPR007146">
    <property type="entry name" value="Sas10/Utp3/C1D"/>
</dbReference>
<keyword evidence="9" id="KW-1185">Reference proteome</keyword>
<dbReference type="AlphaFoldDB" id="A0A7N0TAA8"/>
<evidence type="ECO:0000256" key="4">
    <source>
        <dbReference type="ARBA" id="ARBA00022884"/>
    </source>
</evidence>
<keyword evidence="5 6" id="KW-0539">Nucleus</keyword>
<evidence type="ECO:0000256" key="5">
    <source>
        <dbReference type="ARBA" id="ARBA00023242"/>
    </source>
</evidence>
<accession>A0A7N0TAA8</accession>
<keyword evidence="6" id="KW-0238">DNA-binding</keyword>
<evidence type="ECO:0000313" key="8">
    <source>
        <dbReference type="EnsemblPlants" id="Kaladp0029s0129.1.v1.1"/>
    </source>
</evidence>
<evidence type="ECO:0000256" key="2">
    <source>
        <dbReference type="ARBA" id="ARBA00009154"/>
    </source>
</evidence>
<dbReference type="Gramene" id="Kaladp0029s0129.2.v1.1">
    <property type="protein sequence ID" value="Kaladp0029s0129.2.v1.1"/>
    <property type="gene ID" value="Kaladp0029s0129.v1.1"/>
</dbReference>
<evidence type="ECO:0000313" key="9">
    <source>
        <dbReference type="Proteomes" id="UP000594263"/>
    </source>
</evidence>
<comment type="subcellular location">
    <subcellularLocation>
        <location evidence="6">Cytoplasm</location>
    </subcellularLocation>
    <subcellularLocation>
        <location evidence="6">Nucleus</location>
        <location evidence="6">Nucleolus</location>
    </subcellularLocation>
    <subcellularLocation>
        <location evidence="1 6">Nucleus</location>
    </subcellularLocation>
</comment>
<proteinExistence type="inferred from homology"/>
<dbReference type="PANTHER" id="PTHR15341:SF3">
    <property type="entry name" value="NUCLEAR NUCLEIC ACID-BINDING PROTEIN C1D"/>
    <property type="match status" value="1"/>
</dbReference>
<comment type="function">
    <text evidence="6">Plays a role in the recruitment of the exosome to pre-rRNA to mediate the 3'-5' end processing of the 5.8S rRNA.</text>
</comment>
<reference evidence="8" key="1">
    <citation type="submission" date="2021-01" db="UniProtKB">
        <authorList>
            <consortium name="EnsemblPlants"/>
        </authorList>
    </citation>
    <scope>IDENTIFICATION</scope>
</reference>
<dbReference type="GO" id="GO:0010468">
    <property type="term" value="P:regulation of gene expression"/>
    <property type="evidence" value="ECO:0007669"/>
    <property type="project" value="TreeGrafter"/>
</dbReference>
<comment type="similarity">
    <text evidence="2 6">Belongs to the C1D family.</text>
</comment>
<dbReference type="GO" id="GO:0003677">
    <property type="term" value="F:DNA binding"/>
    <property type="evidence" value="ECO:0007669"/>
    <property type="project" value="UniProtKB-KW"/>
</dbReference>
<dbReference type="Gramene" id="Kaladp0029s0129.1.v1.1">
    <property type="protein sequence ID" value="Kaladp0029s0129.1.v1.1"/>
    <property type="gene ID" value="Kaladp0029s0129.v1.1"/>
</dbReference>
<protein>
    <recommendedName>
        <fullName evidence="6">Nuclear nucleic acid-binding protein C1D</fullName>
    </recommendedName>
</protein>
<feature type="region of interest" description="Disordered" evidence="7">
    <location>
        <begin position="192"/>
        <end position="213"/>
    </location>
</feature>